<evidence type="ECO:0000313" key="5">
    <source>
        <dbReference type="Proteomes" id="UP000244077"/>
    </source>
</evidence>
<dbReference type="InterPro" id="IPR000182">
    <property type="entry name" value="GNAT_dom"/>
</dbReference>
<name>A0A2T5HAI3_9RHOB</name>
<evidence type="ECO:0000313" key="4">
    <source>
        <dbReference type="EMBL" id="PTQ68577.1"/>
    </source>
</evidence>
<dbReference type="Proteomes" id="UP000244077">
    <property type="component" value="Unassembled WGS sequence"/>
</dbReference>
<dbReference type="Pfam" id="PF00583">
    <property type="entry name" value="Acetyltransf_1"/>
    <property type="match status" value="1"/>
</dbReference>
<dbReference type="EMBL" id="QAOH01000014">
    <property type="protein sequence ID" value="PTQ68577.1"/>
    <property type="molecule type" value="Genomic_DNA"/>
</dbReference>
<evidence type="ECO:0000256" key="2">
    <source>
        <dbReference type="ARBA" id="ARBA00023315"/>
    </source>
</evidence>
<keyword evidence="5" id="KW-1185">Reference proteome</keyword>
<feature type="domain" description="N-acetyltransferase" evidence="3">
    <location>
        <begin position="65"/>
        <end position="217"/>
    </location>
</feature>
<evidence type="ECO:0000256" key="1">
    <source>
        <dbReference type="ARBA" id="ARBA00022679"/>
    </source>
</evidence>
<dbReference type="Gene3D" id="3.40.630.30">
    <property type="match status" value="1"/>
</dbReference>
<keyword evidence="2" id="KW-0012">Acyltransferase</keyword>
<dbReference type="AlphaFoldDB" id="A0A2T5HAI3"/>
<protein>
    <recommendedName>
        <fullName evidence="3">N-acetyltransferase domain-containing protein</fullName>
    </recommendedName>
</protein>
<organism evidence="4 5">
    <name type="scientific">Celeribacter persicus</name>
    <dbReference type="NCBI Taxonomy" id="1651082"/>
    <lineage>
        <taxon>Bacteria</taxon>
        <taxon>Pseudomonadati</taxon>
        <taxon>Pseudomonadota</taxon>
        <taxon>Alphaproteobacteria</taxon>
        <taxon>Rhodobacterales</taxon>
        <taxon>Roseobacteraceae</taxon>
        <taxon>Celeribacter</taxon>
    </lineage>
</organism>
<accession>A0A2T5HAI3</accession>
<proteinExistence type="predicted"/>
<reference evidence="4 5" key="1">
    <citation type="submission" date="2018-04" db="EMBL/GenBank/DDBJ databases">
        <title>Genomic Encyclopedia of Archaeal and Bacterial Type Strains, Phase II (KMG-II): from individual species to whole genera.</title>
        <authorList>
            <person name="Goeker M."/>
        </authorList>
    </citation>
    <scope>NUCLEOTIDE SEQUENCE [LARGE SCALE GENOMIC DNA]</scope>
    <source>
        <strain evidence="4 5">DSM 100434</strain>
    </source>
</reference>
<keyword evidence="1" id="KW-0808">Transferase</keyword>
<dbReference type="PANTHER" id="PTHR43800">
    <property type="entry name" value="PEPTIDYL-LYSINE N-ACETYLTRANSFERASE YJAB"/>
    <property type="match status" value="1"/>
</dbReference>
<dbReference type="InterPro" id="IPR016181">
    <property type="entry name" value="Acyl_CoA_acyltransferase"/>
</dbReference>
<dbReference type="SUPFAM" id="SSF55729">
    <property type="entry name" value="Acyl-CoA N-acyltransferases (Nat)"/>
    <property type="match status" value="1"/>
</dbReference>
<gene>
    <name evidence="4" type="ORF">C8N42_11453</name>
</gene>
<evidence type="ECO:0000259" key="3">
    <source>
        <dbReference type="PROSITE" id="PS51186"/>
    </source>
</evidence>
<comment type="caution">
    <text evidence="4">The sequence shown here is derived from an EMBL/GenBank/DDBJ whole genome shotgun (WGS) entry which is preliminary data.</text>
</comment>
<dbReference type="PANTHER" id="PTHR43800:SF1">
    <property type="entry name" value="PEPTIDYL-LYSINE N-ACETYLTRANSFERASE YJAB"/>
    <property type="match status" value="1"/>
</dbReference>
<dbReference type="PROSITE" id="PS51186">
    <property type="entry name" value="GNAT"/>
    <property type="match status" value="1"/>
</dbReference>
<sequence length="227" mass="25402">MSSEAQLANPVILHQCPPMTKSHLPSPLPDGIHDLPTGKLAAVVTYLEMFARPAPRSVPEQPGLELVRHEAPTLDWYRALYRRIGEDWLWFSRMYMEDAKLSAILTDPNVEVYSVRKEGVDLGLLELDFRDPDNTELAFFGLDTGLIGGGTGRWLMEHALDKAFAPSTKRPPIKRFFVHTCTLDSPQAVGFYIRSGFKPYGRAIEVMDDPRMNGPLSETAAPQIPLI</sequence>
<dbReference type="GO" id="GO:0016747">
    <property type="term" value="F:acyltransferase activity, transferring groups other than amino-acyl groups"/>
    <property type="evidence" value="ECO:0007669"/>
    <property type="project" value="InterPro"/>
</dbReference>